<name>A0A9D3PQH9_MEGAT</name>
<dbReference type="InterPro" id="IPR026719">
    <property type="entry name" value="ERICH1"/>
</dbReference>
<feature type="region of interest" description="Disordered" evidence="1">
    <location>
        <begin position="70"/>
        <end position="181"/>
    </location>
</feature>
<reference evidence="2" key="1">
    <citation type="submission" date="2021-01" db="EMBL/GenBank/DDBJ databases">
        <authorList>
            <person name="Zahm M."/>
            <person name="Roques C."/>
            <person name="Cabau C."/>
            <person name="Klopp C."/>
            <person name="Donnadieu C."/>
            <person name="Jouanno E."/>
            <person name="Lampietro C."/>
            <person name="Louis A."/>
            <person name="Herpin A."/>
            <person name="Echchiki A."/>
            <person name="Berthelot C."/>
            <person name="Parey E."/>
            <person name="Roest-Crollius H."/>
            <person name="Braasch I."/>
            <person name="Postlethwait J."/>
            <person name="Bobe J."/>
            <person name="Montfort J."/>
            <person name="Bouchez O."/>
            <person name="Begum T."/>
            <person name="Mejri S."/>
            <person name="Adams A."/>
            <person name="Chen W.-J."/>
            <person name="Guiguen Y."/>
        </authorList>
    </citation>
    <scope>NUCLEOTIDE SEQUENCE</scope>
    <source>
        <strain evidence="2">YG-15Mar2019-1</strain>
        <tissue evidence="2">Brain</tissue>
    </source>
</reference>
<keyword evidence="3" id="KW-1185">Reference proteome</keyword>
<dbReference type="EMBL" id="JAFDVH010000013">
    <property type="protein sequence ID" value="KAG7465795.1"/>
    <property type="molecule type" value="Genomic_DNA"/>
</dbReference>
<sequence>MASRKEVFLDKLMKRLYPSPAKAEIPQATGSGGVSVAEKTAVKVKNITHTVTGDGGKNRLPQKRLYTVLMPPDGFKTGAEESTALSEPGDINSEGDPDVGTQGEDSPELSSGGQWRRRRKRKAGGAPGGGAEERGKGKATGSIAGAAPVEFTYQPGGGQEEEEEEEEVEEEEHAEECTEKRRAEVLDFLQTTQELYLSDTGSSVAGKPQSPDRSVPALLASLSAGTAPPADVTRIHHLKSLVLLQDTDRLTNALEDFQRSSTLPSEETSVICSLFHYWLTDILPMWRNRRSSDQTTQQL</sequence>
<feature type="compositionally biased region" description="Acidic residues" evidence="1">
    <location>
        <begin position="159"/>
        <end position="174"/>
    </location>
</feature>
<protein>
    <recommendedName>
        <fullName evidence="4">Glutamate-rich protein 1</fullName>
    </recommendedName>
</protein>
<dbReference type="PANTHER" id="PTHR22444">
    <property type="entry name" value="GLUTAMATE-RICH PROTEIN 1"/>
    <property type="match status" value="1"/>
</dbReference>
<proteinExistence type="predicted"/>
<evidence type="ECO:0000313" key="3">
    <source>
        <dbReference type="Proteomes" id="UP001046870"/>
    </source>
</evidence>
<accession>A0A9D3PQH9</accession>
<dbReference type="Proteomes" id="UP001046870">
    <property type="component" value="Chromosome 13"/>
</dbReference>
<gene>
    <name evidence="2" type="ORF">MATL_G00157480</name>
</gene>
<dbReference type="OrthoDB" id="6151351at2759"/>
<evidence type="ECO:0000256" key="1">
    <source>
        <dbReference type="SAM" id="MobiDB-lite"/>
    </source>
</evidence>
<evidence type="ECO:0008006" key="4">
    <source>
        <dbReference type="Google" id="ProtNLM"/>
    </source>
</evidence>
<organism evidence="2 3">
    <name type="scientific">Megalops atlanticus</name>
    <name type="common">Tarpon</name>
    <name type="synonym">Clupea gigantea</name>
    <dbReference type="NCBI Taxonomy" id="7932"/>
    <lineage>
        <taxon>Eukaryota</taxon>
        <taxon>Metazoa</taxon>
        <taxon>Chordata</taxon>
        <taxon>Craniata</taxon>
        <taxon>Vertebrata</taxon>
        <taxon>Euteleostomi</taxon>
        <taxon>Actinopterygii</taxon>
        <taxon>Neopterygii</taxon>
        <taxon>Teleostei</taxon>
        <taxon>Elopiformes</taxon>
        <taxon>Megalopidae</taxon>
        <taxon>Megalops</taxon>
    </lineage>
</organism>
<comment type="caution">
    <text evidence="2">The sequence shown here is derived from an EMBL/GenBank/DDBJ whole genome shotgun (WGS) entry which is preliminary data.</text>
</comment>
<evidence type="ECO:0000313" key="2">
    <source>
        <dbReference type="EMBL" id="KAG7465795.1"/>
    </source>
</evidence>
<dbReference type="AlphaFoldDB" id="A0A9D3PQH9"/>
<dbReference type="PANTHER" id="PTHR22444:SF1">
    <property type="entry name" value="GLUTAMATE-RICH PROTEIN 1"/>
    <property type="match status" value="1"/>
</dbReference>